<feature type="active site" description="Proton acceptor" evidence="8">
    <location>
        <position position="254"/>
    </location>
</feature>
<evidence type="ECO:0000256" key="7">
    <source>
        <dbReference type="ARBA" id="ARBA00022842"/>
    </source>
</evidence>
<comment type="catalytic activity">
    <reaction evidence="8">
        <text>L-histidyl-[protein] + UTP = N(tele)-(5'-uridylyl)-L-histidyl-[protein] + diphosphate</text>
        <dbReference type="Rhea" id="RHEA:83891"/>
        <dbReference type="Rhea" id="RHEA-COMP:9745"/>
        <dbReference type="Rhea" id="RHEA-COMP:20239"/>
        <dbReference type="ChEBI" id="CHEBI:29979"/>
        <dbReference type="ChEBI" id="CHEBI:33019"/>
        <dbReference type="ChEBI" id="CHEBI:46398"/>
        <dbReference type="ChEBI" id="CHEBI:233474"/>
    </reaction>
</comment>
<protein>
    <recommendedName>
        <fullName evidence="8">Protein nucleotidyltransferase YdiU</fullName>
        <ecNumber evidence="8">2.7.7.-</ecNumber>
    </recommendedName>
    <alternativeName>
        <fullName evidence="8">Protein adenylyltransferase YdiU</fullName>
        <ecNumber evidence="8">2.7.7.108</ecNumber>
    </alternativeName>
    <alternativeName>
        <fullName evidence="8">Protein uridylyltransferase YdiU</fullName>
        <ecNumber evidence="8">2.7.7.-</ecNumber>
    </alternativeName>
</protein>
<evidence type="ECO:0000256" key="4">
    <source>
        <dbReference type="ARBA" id="ARBA00022723"/>
    </source>
</evidence>
<keyword evidence="10" id="KW-1185">Reference proteome</keyword>
<dbReference type="PANTHER" id="PTHR32057">
    <property type="entry name" value="PROTEIN ADENYLYLTRANSFERASE SELO, MITOCHONDRIAL"/>
    <property type="match status" value="1"/>
</dbReference>
<evidence type="ECO:0000256" key="1">
    <source>
        <dbReference type="ARBA" id="ARBA00009747"/>
    </source>
</evidence>
<keyword evidence="5 8" id="KW-0547">Nucleotide-binding</keyword>
<comment type="catalytic activity">
    <reaction evidence="8">
        <text>L-seryl-[protein] + ATP = 3-O-(5'-adenylyl)-L-seryl-[protein] + diphosphate</text>
        <dbReference type="Rhea" id="RHEA:58120"/>
        <dbReference type="Rhea" id="RHEA-COMP:9863"/>
        <dbReference type="Rhea" id="RHEA-COMP:15073"/>
        <dbReference type="ChEBI" id="CHEBI:29999"/>
        <dbReference type="ChEBI" id="CHEBI:30616"/>
        <dbReference type="ChEBI" id="CHEBI:33019"/>
        <dbReference type="ChEBI" id="CHEBI:142516"/>
        <dbReference type="EC" id="2.7.7.108"/>
    </reaction>
</comment>
<dbReference type="EC" id="2.7.7.108" evidence="8"/>
<keyword evidence="6 8" id="KW-0067">ATP-binding</keyword>
<feature type="binding site" evidence="8">
    <location>
        <position position="264"/>
    </location>
    <ligand>
        <name>ATP</name>
        <dbReference type="ChEBI" id="CHEBI:30616"/>
    </ligand>
</feature>
<comment type="catalytic activity">
    <reaction evidence="8">
        <text>L-threonyl-[protein] + ATP = 3-O-(5'-adenylyl)-L-threonyl-[protein] + diphosphate</text>
        <dbReference type="Rhea" id="RHEA:54292"/>
        <dbReference type="Rhea" id="RHEA-COMP:11060"/>
        <dbReference type="Rhea" id="RHEA-COMP:13847"/>
        <dbReference type="ChEBI" id="CHEBI:30013"/>
        <dbReference type="ChEBI" id="CHEBI:30616"/>
        <dbReference type="ChEBI" id="CHEBI:33019"/>
        <dbReference type="ChEBI" id="CHEBI:138113"/>
        <dbReference type="EC" id="2.7.7.108"/>
    </reaction>
</comment>
<dbReference type="Proteomes" id="UP001324533">
    <property type="component" value="Chromosome"/>
</dbReference>
<keyword evidence="2 8" id="KW-0808">Transferase</keyword>
<keyword evidence="3 8" id="KW-0548">Nucleotidyltransferase</keyword>
<feature type="binding site" evidence="8">
    <location>
        <position position="128"/>
    </location>
    <ligand>
        <name>ATP</name>
        <dbReference type="ChEBI" id="CHEBI:30616"/>
    </ligand>
</feature>
<keyword evidence="8" id="KW-0464">Manganese</keyword>
<dbReference type="NCBIfam" id="NF000658">
    <property type="entry name" value="PRK00029.1"/>
    <property type="match status" value="1"/>
</dbReference>
<feature type="binding site" evidence="8">
    <location>
        <position position="95"/>
    </location>
    <ligand>
        <name>ATP</name>
        <dbReference type="ChEBI" id="CHEBI:30616"/>
    </ligand>
</feature>
<feature type="binding site" evidence="8">
    <location>
        <position position="92"/>
    </location>
    <ligand>
        <name>ATP</name>
        <dbReference type="ChEBI" id="CHEBI:30616"/>
    </ligand>
</feature>
<feature type="binding site" evidence="8">
    <location>
        <position position="94"/>
    </location>
    <ligand>
        <name>ATP</name>
        <dbReference type="ChEBI" id="CHEBI:30616"/>
    </ligand>
</feature>
<evidence type="ECO:0000313" key="10">
    <source>
        <dbReference type="Proteomes" id="UP001324533"/>
    </source>
</evidence>
<dbReference type="EMBL" id="CP139779">
    <property type="protein sequence ID" value="WQB69871.1"/>
    <property type="molecule type" value="Genomic_DNA"/>
</dbReference>
<dbReference type="HAMAP" id="MF_00692">
    <property type="entry name" value="SelO"/>
    <property type="match status" value="1"/>
</dbReference>
<evidence type="ECO:0000256" key="8">
    <source>
        <dbReference type="HAMAP-Rule" id="MF_00692"/>
    </source>
</evidence>
<feature type="binding site" evidence="8">
    <location>
        <position position="178"/>
    </location>
    <ligand>
        <name>ATP</name>
        <dbReference type="ChEBI" id="CHEBI:30616"/>
    </ligand>
</feature>
<sequence length="491" mass="52271">MTPTAAAEITLSHRFADELPELAVEWRAVEPPAPRLLALNDALAADLGLDPAFLRTPEGVAFLAGTAVPGGARPVAQAYAGHQFGAFNPRLGDGRALLLGEVADREGALRDIHLKGSGPTPFSRGGDGLAAVGPMLREYVVSEAMHALGIPTTRALAVVATGRIVRRESDLPGAVLARVAASHLRVGTFVLARASGDIALLERLVDHAIARHYPHAAGAENRALALLDAVIDAQARLIARWMLVGFVHGVMNTDNATISGETIDYGPCAFLDTFDVGAVFSSIDQQGRYAYGAQPAIGEWNLARFAEALLPLLAEGADPANMDDAVAAAQQSLAAYRETYNAAWAEGMHAKLGGTPDDEQTAALVNDMFDMLAMARVDYTSFFRRLATAARGDRDPARALFADPAPFDLWVARWLALDPDPDLMDRVNPLYIPRNHLVEEALAAASDDGDLAPLDELVGVIRAPFTARPGLTRYEQPAPEAFGPYVTYCGT</sequence>
<feature type="binding site" evidence="8">
    <location>
        <position position="264"/>
    </location>
    <ligand>
        <name>Mg(2+)</name>
        <dbReference type="ChEBI" id="CHEBI:18420"/>
    </ligand>
</feature>
<feature type="binding site" evidence="8">
    <location>
        <position position="127"/>
    </location>
    <ligand>
        <name>ATP</name>
        <dbReference type="ChEBI" id="CHEBI:30616"/>
    </ligand>
</feature>
<feature type="binding site" evidence="8">
    <location>
        <position position="185"/>
    </location>
    <ligand>
        <name>ATP</name>
        <dbReference type="ChEBI" id="CHEBI:30616"/>
    </ligand>
</feature>
<organism evidence="9 10">
    <name type="scientific">Microbacterium invictum</name>
    <dbReference type="NCBI Taxonomy" id="515415"/>
    <lineage>
        <taxon>Bacteria</taxon>
        <taxon>Bacillati</taxon>
        <taxon>Actinomycetota</taxon>
        <taxon>Actinomycetes</taxon>
        <taxon>Micrococcales</taxon>
        <taxon>Microbacteriaceae</taxon>
        <taxon>Microbacterium</taxon>
    </lineage>
</organism>
<keyword evidence="7 8" id="KW-0460">Magnesium</keyword>
<keyword evidence="4 8" id="KW-0479">Metal-binding</keyword>
<comment type="catalytic activity">
    <reaction evidence="8">
        <text>L-tyrosyl-[protein] + ATP = O-(5'-adenylyl)-L-tyrosyl-[protein] + diphosphate</text>
        <dbReference type="Rhea" id="RHEA:54288"/>
        <dbReference type="Rhea" id="RHEA-COMP:10136"/>
        <dbReference type="Rhea" id="RHEA-COMP:13846"/>
        <dbReference type="ChEBI" id="CHEBI:30616"/>
        <dbReference type="ChEBI" id="CHEBI:33019"/>
        <dbReference type="ChEBI" id="CHEBI:46858"/>
        <dbReference type="ChEBI" id="CHEBI:83624"/>
        <dbReference type="EC" id="2.7.7.108"/>
    </reaction>
</comment>
<evidence type="ECO:0000313" key="9">
    <source>
        <dbReference type="EMBL" id="WQB69871.1"/>
    </source>
</evidence>
<comment type="catalytic activity">
    <reaction evidence="8">
        <text>L-tyrosyl-[protein] + UTP = O-(5'-uridylyl)-L-tyrosyl-[protein] + diphosphate</text>
        <dbReference type="Rhea" id="RHEA:83887"/>
        <dbReference type="Rhea" id="RHEA-COMP:10136"/>
        <dbReference type="Rhea" id="RHEA-COMP:20238"/>
        <dbReference type="ChEBI" id="CHEBI:33019"/>
        <dbReference type="ChEBI" id="CHEBI:46398"/>
        <dbReference type="ChEBI" id="CHEBI:46858"/>
        <dbReference type="ChEBI" id="CHEBI:90602"/>
    </reaction>
</comment>
<dbReference type="PANTHER" id="PTHR32057:SF14">
    <property type="entry name" value="PROTEIN ADENYLYLTRANSFERASE SELO, MITOCHONDRIAL"/>
    <property type="match status" value="1"/>
</dbReference>
<dbReference type="InterPro" id="IPR003846">
    <property type="entry name" value="SelO"/>
</dbReference>
<dbReference type="RefSeq" id="WP_322409998.1">
    <property type="nucleotide sequence ID" value="NZ_CP139779.1"/>
</dbReference>
<proteinExistence type="inferred from homology"/>
<accession>A0ABZ0VB11</accession>
<evidence type="ECO:0000256" key="3">
    <source>
        <dbReference type="ARBA" id="ARBA00022695"/>
    </source>
</evidence>
<comment type="cofactor">
    <cofactor evidence="8">
        <name>Mg(2+)</name>
        <dbReference type="ChEBI" id="CHEBI:18420"/>
    </cofactor>
    <cofactor evidence="8">
        <name>Mn(2+)</name>
        <dbReference type="ChEBI" id="CHEBI:29035"/>
    </cofactor>
</comment>
<dbReference type="EC" id="2.7.7.-" evidence="8"/>
<evidence type="ECO:0000256" key="6">
    <source>
        <dbReference type="ARBA" id="ARBA00022840"/>
    </source>
</evidence>
<evidence type="ECO:0000256" key="2">
    <source>
        <dbReference type="ARBA" id="ARBA00022679"/>
    </source>
</evidence>
<dbReference type="Pfam" id="PF02696">
    <property type="entry name" value="SelO"/>
    <property type="match status" value="1"/>
</dbReference>
<evidence type="ECO:0000256" key="5">
    <source>
        <dbReference type="ARBA" id="ARBA00022741"/>
    </source>
</evidence>
<comment type="catalytic activity">
    <reaction evidence="8">
        <text>L-seryl-[protein] + UTP = O-(5'-uridylyl)-L-seryl-[protein] + diphosphate</text>
        <dbReference type="Rhea" id="RHEA:64604"/>
        <dbReference type="Rhea" id="RHEA-COMP:9863"/>
        <dbReference type="Rhea" id="RHEA-COMP:16635"/>
        <dbReference type="ChEBI" id="CHEBI:29999"/>
        <dbReference type="ChEBI" id="CHEBI:33019"/>
        <dbReference type="ChEBI" id="CHEBI:46398"/>
        <dbReference type="ChEBI" id="CHEBI:156051"/>
    </reaction>
</comment>
<name>A0ABZ0VB11_9MICO</name>
<gene>
    <name evidence="8" type="primary">ydiU</name>
    <name evidence="8" type="synonym">selO</name>
    <name evidence="9" type="ORF">T9R20_14395</name>
</gene>
<reference evidence="9 10" key="1">
    <citation type="submission" date="2023-06" db="EMBL/GenBank/DDBJ databases">
        <title>Rock-solubilizing bacteria, Microbacterium invictum, promotes re-establishment of vegetation in rocky wasteland by accelerating rock bio-weathering and reshaping soil bacterial community.</title>
        <authorList>
            <person name="Liu C."/>
        </authorList>
    </citation>
    <scope>NUCLEOTIDE SEQUENCE [LARGE SCALE GENOMIC DNA]</scope>
    <source>
        <strain evidence="9 10">X-18</strain>
    </source>
</reference>
<feature type="binding site" evidence="8">
    <location>
        <position position="115"/>
    </location>
    <ligand>
        <name>ATP</name>
        <dbReference type="ChEBI" id="CHEBI:30616"/>
    </ligand>
</feature>
<feature type="binding site" evidence="8">
    <location>
        <position position="255"/>
    </location>
    <ligand>
        <name>Mg(2+)</name>
        <dbReference type="ChEBI" id="CHEBI:18420"/>
    </ligand>
</feature>
<comment type="function">
    <text evidence="8">Nucleotidyltransferase involved in the post-translational modification of proteins. It can catalyze the addition of adenosine monophosphate (AMP) or uridine monophosphate (UMP) to a protein, resulting in modifications known as AMPylation and UMPylation.</text>
</comment>
<comment type="similarity">
    <text evidence="1 8">Belongs to the SELO family.</text>
</comment>